<evidence type="ECO:0000256" key="4">
    <source>
        <dbReference type="ARBA" id="ARBA00023027"/>
    </source>
</evidence>
<feature type="region of interest" description="Disordered" evidence="8">
    <location>
        <begin position="481"/>
        <end position="525"/>
    </location>
</feature>
<accession>A0AAN8QN13</accession>
<keyword evidence="4 7" id="KW-0520">NAD</keyword>
<dbReference type="EC" id="2.4.2.-" evidence="7"/>
<feature type="domain" description="CARD" evidence="9">
    <location>
        <begin position="229"/>
        <end position="309"/>
    </location>
</feature>
<evidence type="ECO:0000259" key="9">
    <source>
        <dbReference type="PROSITE" id="PS50209"/>
    </source>
</evidence>
<keyword evidence="3 7" id="KW-0808">Transferase</keyword>
<evidence type="ECO:0000256" key="2">
    <source>
        <dbReference type="ARBA" id="ARBA00022676"/>
    </source>
</evidence>
<dbReference type="SUPFAM" id="SSF47986">
    <property type="entry name" value="DEATH domain"/>
    <property type="match status" value="2"/>
</dbReference>
<dbReference type="CDD" id="cd01671">
    <property type="entry name" value="CARD"/>
    <property type="match status" value="1"/>
</dbReference>
<dbReference type="Proteomes" id="UP001356427">
    <property type="component" value="Unassembled WGS sequence"/>
</dbReference>
<dbReference type="SUPFAM" id="SSF56399">
    <property type="entry name" value="ADP-ribosylation"/>
    <property type="match status" value="1"/>
</dbReference>
<evidence type="ECO:0000256" key="7">
    <source>
        <dbReference type="RuleBase" id="RU362114"/>
    </source>
</evidence>
<dbReference type="PANTHER" id="PTHR14453">
    <property type="entry name" value="PARP/ZINC FINGER CCCH TYPE DOMAIN CONTAINING PROTEIN"/>
    <property type="match status" value="1"/>
</dbReference>
<dbReference type="GO" id="GO:0003714">
    <property type="term" value="F:transcription corepressor activity"/>
    <property type="evidence" value="ECO:0007669"/>
    <property type="project" value="TreeGrafter"/>
</dbReference>
<evidence type="ECO:0000256" key="6">
    <source>
        <dbReference type="ARBA" id="ARBA00024347"/>
    </source>
</evidence>
<comment type="similarity">
    <text evidence="6">Belongs to the ARTD/PARP family.</text>
</comment>
<dbReference type="GO" id="GO:0010629">
    <property type="term" value="P:negative regulation of gene expression"/>
    <property type="evidence" value="ECO:0007669"/>
    <property type="project" value="TreeGrafter"/>
</dbReference>
<reference evidence="11 12" key="1">
    <citation type="submission" date="2021-04" db="EMBL/GenBank/DDBJ databases">
        <authorList>
            <person name="De Guttry C."/>
            <person name="Zahm M."/>
            <person name="Klopp C."/>
            <person name="Cabau C."/>
            <person name="Louis A."/>
            <person name="Berthelot C."/>
            <person name="Parey E."/>
            <person name="Roest Crollius H."/>
            <person name="Montfort J."/>
            <person name="Robinson-Rechavi M."/>
            <person name="Bucao C."/>
            <person name="Bouchez O."/>
            <person name="Gislard M."/>
            <person name="Lluch J."/>
            <person name="Milhes M."/>
            <person name="Lampietro C."/>
            <person name="Lopez Roques C."/>
            <person name="Donnadieu C."/>
            <person name="Braasch I."/>
            <person name="Desvignes T."/>
            <person name="Postlethwait J."/>
            <person name="Bobe J."/>
            <person name="Wedekind C."/>
            <person name="Guiguen Y."/>
        </authorList>
    </citation>
    <scope>NUCLEOTIDE SEQUENCE [LARGE SCALE GENOMIC DNA]</scope>
    <source>
        <strain evidence="11">Cs_M1</strain>
        <tissue evidence="11">Blood</tissue>
    </source>
</reference>
<keyword evidence="12" id="KW-1185">Reference proteome</keyword>
<dbReference type="InterPro" id="IPR012317">
    <property type="entry name" value="Poly(ADP-ribose)pol_cat_dom"/>
</dbReference>
<dbReference type="GO" id="GO:0005634">
    <property type="term" value="C:nucleus"/>
    <property type="evidence" value="ECO:0007669"/>
    <property type="project" value="UniProtKB-SubCell"/>
</dbReference>
<dbReference type="GO" id="GO:0070212">
    <property type="term" value="P:protein poly-ADP-ribosylation"/>
    <property type="evidence" value="ECO:0007669"/>
    <property type="project" value="TreeGrafter"/>
</dbReference>
<comment type="subcellular location">
    <subcellularLocation>
        <location evidence="1">Nucleus</location>
    </subcellularLocation>
</comment>
<feature type="domain" description="PARP catalytic" evidence="10">
    <location>
        <begin position="331"/>
        <end position="547"/>
    </location>
</feature>
<dbReference type="GO" id="GO:0003950">
    <property type="term" value="F:NAD+ poly-ADP-ribosyltransferase activity"/>
    <property type="evidence" value="ECO:0007669"/>
    <property type="project" value="UniProtKB-UniRule"/>
</dbReference>
<dbReference type="PANTHER" id="PTHR14453:SF89">
    <property type="entry name" value="PROTEIN MONO-ADP-RIBOSYLTRANSFERASE PARP14"/>
    <property type="match status" value="1"/>
</dbReference>
<evidence type="ECO:0000313" key="11">
    <source>
        <dbReference type="EMBL" id="KAK6309590.1"/>
    </source>
</evidence>
<evidence type="ECO:0000313" key="12">
    <source>
        <dbReference type="Proteomes" id="UP001356427"/>
    </source>
</evidence>
<protein>
    <recommendedName>
        <fullName evidence="7">Poly [ADP-ribose] polymerase</fullName>
        <shortName evidence="7">PARP</shortName>
        <ecNumber evidence="7">2.4.2.-</ecNumber>
    </recommendedName>
</protein>
<dbReference type="InterPro" id="IPR011029">
    <property type="entry name" value="DEATH-like_dom_sf"/>
</dbReference>
<evidence type="ECO:0000256" key="8">
    <source>
        <dbReference type="SAM" id="MobiDB-lite"/>
    </source>
</evidence>
<dbReference type="GO" id="GO:0005737">
    <property type="term" value="C:cytoplasm"/>
    <property type="evidence" value="ECO:0007669"/>
    <property type="project" value="TreeGrafter"/>
</dbReference>
<organism evidence="11 12">
    <name type="scientific">Coregonus suidteri</name>
    <dbReference type="NCBI Taxonomy" id="861788"/>
    <lineage>
        <taxon>Eukaryota</taxon>
        <taxon>Metazoa</taxon>
        <taxon>Chordata</taxon>
        <taxon>Craniata</taxon>
        <taxon>Vertebrata</taxon>
        <taxon>Euteleostomi</taxon>
        <taxon>Actinopterygii</taxon>
        <taxon>Neopterygii</taxon>
        <taxon>Teleostei</taxon>
        <taxon>Protacanthopterygii</taxon>
        <taxon>Salmoniformes</taxon>
        <taxon>Salmonidae</taxon>
        <taxon>Coregoninae</taxon>
        <taxon>Coregonus</taxon>
    </lineage>
</organism>
<dbReference type="PROSITE" id="PS51059">
    <property type="entry name" value="PARP_CATALYTIC"/>
    <property type="match status" value="1"/>
</dbReference>
<name>A0AAN8QN13_9TELE</name>
<comment type="caution">
    <text evidence="11">The sequence shown here is derived from an EMBL/GenBank/DDBJ whole genome shotgun (WGS) entry which is preliminary data.</text>
</comment>
<evidence type="ECO:0000256" key="1">
    <source>
        <dbReference type="ARBA" id="ARBA00004123"/>
    </source>
</evidence>
<dbReference type="EMBL" id="JAGTTL010000017">
    <property type="protein sequence ID" value="KAK6309590.1"/>
    <property type="molecule type" value="Genomic_DNA"/>
</dbReference>
<dbReference type="InterPro" id="IPR052056">
    <property type="entry name" value="Mono-ARTD/PARP"/>
</dbReference>
<dbReference type="AlphaFoldDB" id="A0AAN8QN13"/>
<keyword evidence="5" id="KW-0539">Nucleus</keyword>
<gene>
    <name evidence="11" type="ORF">J4Q44_G00194710</name>
</gene>
<dbReference type="Pfam" id="PF00619">
    <property type="entry name" value="CARD"/>
    <property type="match status" value="1"/>
</dbReference>
<proteinExistence type="inferred from homology"/>
<feature type="compositionally biased region" description="Polar residues" evidence="8">
    <location>
        <begin position="500"/>
        <end position="516"/>
    </location>
</feature>
<dbReference type="InterPro" id="IPR001315">
    <property type="entry name" value="CARD"/>
</dbReference>
<evidence type="ECO:0000259" key="10">
    <source>
        <dbReference type="PROSITE" id="PS51059"/>
    </source>
</evidence>
<dbReference type="GO" id="GO:1990404">
    <property type="term" value="F:NAD+-protein mono-ADP-ribosyltransferase activity"/>
    <property type="evidence" value="ECO:0007669"/>
    <property type="project" value="TreeGrafter"/>
</dbReference>
<dbReference type="Gene3D" id="1.10.533.10">
    <property type="entry name" value="Death Domain, Fas"/>
    <property type="match status" value="2"/>
</dbReference>
<keyword evidence="2 7" id="KW-0328">Glycosyltransferase</keyword>
<dbReference type="Gene3D" id="3.90.228.10">
    <property type="match status" value="1"/>
</dbReference>
<sequence>MHFCWLQLYKPAIHAYPALLNIWLTMEFLKSKKTDLCLWLSNDPEYIIEKCEDILSVKQGKAVSNQATVPAKICLLLDTIMEKGEGPCVEFHEILKKEQARYPDLQQHFSKRTQVSSSPTVYADCNSTVDIRKVTNVRTEKDLIMHKTLQAGGMNLSGSNQGQTQPRADVVATNNSHVSAEEIKDCEVGGNLVMSWTQTPAPAPVRQASQCPGPSEPKNTKFTKPPLPFQGPAMRKIMENKVKLIDWLRSDPSFILQHLHCKGIIKDREYQSLMSVQEPEDKVIKLIDKILGKKETTSLQFLDTLKESDVNDTYPQLRQWITTVGLPEQQDNLPQDWQAMPATNSVRRYQIQSGSAEHGEVLGLFQASCPGNIIIEIERIQNPNLWKSFQIKKQDIDGRNDGVINERRLFHATSHTTIGHINDHGFNRSYAGKNDALYGRGTYFAVNASYSADDKYSKPDGEGRKYMYLCRVLTGHFEQGKEGMLEPPLKGDSTIRRYDSTTNDPSNPTEFNNGKNSSRKETHIERKVRDIRAPVVRVLEENNTAIKLYFIEDEAIEKAVQVPAVP</sequence>
<evidence type="ECO:0000256" key="5">
    <source>
        <dbReference type="ARBA" id="ARBA00023242"/>
    </source>
</evidence>
<dbReference type="Pfam" id="PF00644">
    <property type="entry name" value="PARP"/>
    <property type="match status" value="1"/>
</dbReference>
<evidence type="ECO:0000256" key="3">
    <source>
        <dbReference type="ARBA" id="ARBA00022679"/>
    </source>
</evidence>
<feature type="region of interest" description="Disordered" evidence="8">
    <location>
        <begin position="203"/>
        <end position="231"/>
    </location>
</feature>
<dbReference type="PROSITE" id="PS50209">
    <property type="entry name" value="CARD"/>
    <property type="match status" value="1"/>
</dbReference>
<dbReference type="GO" id="GO:0042981">
    <property type="term" value="P:regulation of apoptotic process"/>
    <property type="evidence" value="ECO:0007669"/>
    <property type="project" value="InterPro"/>
</dbReference>